<dbReference type="RefSeq" id="WP_169268847.1">
    <property type="nucleotide sequence ID" value="NZ_QMEC01000258.1"/>
</dbReference>
<keyword evidence="3" id="KW-1185">Reference proteome</keyword>
<gene>
    <name evidence="2" type="ORF">DP115_33070</name>
</gene>
<sequence>MPPATPGRYQSRLFNFFHQQSRRWGEQFERTIRHVQVAANWSLEALLTSVYMLIHKATESAGKQLHTNEQQSRFQLQESQSNSETVSSVDTPVQRVLEAAVTLEIAEAPKPGKAGKKNSLTVWIPYFSIFPTVSSPLIVSHPNSPTVSSPPIVRGIASDLGSRNLVLVTIENKILDILTLRQQEILQNRILQEVARWRSWQLTQSKDETKVLSEIDRLLNKLTGSPQSIPALPQATGTEEEKEYQELPGFFQKLPSLDVAIAQIESRAVVTISRTTGQLLRTVQNQLNIFVYGKDQPLTTERKTLDGDSQHQTSKVQALIWGAINYFFGERNTNKLEQKTPTNSINQFLSIGSKKKSKTVQLPQRPFASALPESRDLPSENIADPWLTMDDLFGDLHEVTEVVNEQQFLVTSSESPKSALPASPDVKISSPKSSLPASPDVKITRQIHLKYLSVLSQAKELIQNSKSALQASYANKIWKSSSSSHSPIFQSETQSNLIKDKKGEILYQQQQTTQVEAKPDWIEAQAQTIGYEKHPLEQVLEWLDQIMLWLEDIFVRIGLFLRRLFRGK</sequence>
<proteinExistence type="predicted"/>
<protein>
    <submittedName>
        <fullName evidence="2">Uncharacterized protein</fullName>
    </submittedName>
</protein>
<dbReference type="Proteomes" id="UP000762253">
    <property type="component" value="Unassembled WGS sequence"/>
</dbReference>
<reference evidence="2 3" key="1">
    <citation type="submission" date="2018-06" db="EMBL/GenBank/DDBJ databases">
        <title>Comparative genomics of Brasilonema spp. strains.</title>
        <authorList>
            <person name="Alvarenga D.O."/>
            <person name="Fiore M.F."/>
            <person name="Varani A.M."/>
        </authorList>
    </citation>
    <scope>NUCLEOTIDE SEQUENCE [LARGE SCALE GENOMIC DNA]</scope>
    <source>
        <strain evidence="2 3">UFV-OR1</strain>
    </source>
</reference>
<evidence type="ECO:0000256" key="1">
    <source>
        <dbReference type="SAM" id="MobiDB-lite"/>
    </source>
</evidence>
<accession>A0ABX1MIR4</accession>
<dbReference type="EMBL" id="QMEC01000258">
    <property type="protein sequence ID" value="NMF67306.1"/>
    <property type="molecule type" value="Genomic_DNA"/>
</dbReference>
<organism evidence="2 3">
    <name type="scientific">Brasilonema octagenarum UFV-OR1</name>
    <dbReference type="NCBI Taxonomy" id="417115"/>
    <lineage>
        <taxon>Bacteria</taxon>
        <taxon>Bacillati</taxon>
        <taxon>Cyanobacteriota</taxon>
        <taxon>Cyanophyceae</taxon>
        <taxon>Nostocales</taxon>
        <taxon>Scytonemataceae</taxon>
        <taxon>Brasilonema</taxon>
        <taxon>Octagenarum group</taxon>
    </lineage>
</organism>
<feature type="compositionally biased region" description="Polar residues" evidence="1">
    <location>
        <begin position="65"/>
        <end position="90"/>
    </location>
</feature>
<comment type="caution">
    <text evidence="2">The sequence shown here is derived from an EMBL/GenBank/DDBJ whole genome shotgun (WGS) entry which is preliminary data.</text>
</comment>
<feature type="region of interest" description="Disordered" evidence="1">
    <location>
        <begin position="413"/>
        <end position="437"/>
    </location>
</feature>
<evidence type="ECO:0000313" key="3">
    <source>
        <dbReference type="Proteomes" id="UP000762253"/>
    </source>
</evidence>
<evidence type="ECO:0000313" key="2">
    <source>
        <dbReference type="EMBL" id="NMF67306.1"/>
    </source>
</evidence>
<name>A0ABX1MIR4_9CYAN</name>
<feature type="region of interest" description="Disordered" evidence="1">
    <location>
        <begin position="64"/>
        <end position="90"/>
    </location>
</feature>